<proteinExistence type="predicted"/>
<organism evidence="1 2">
    <name type="scientific">Trachymyrmex cornetzi</name>
    <dbReference type="NCBI Taxonomy" id="471704"/>
    <lineage>
        <taxon>Eukaryota</taxon>
        <taxon>Metazoa</taxon>
        <taxon>Ecdysozoa</taxon>
        <taxon>Arthropoda</taxon>
        <taxon>Hexapoda</taxon>
        <taxon>Insecta</taxon>
        <taxon>Pterygota</taxon>
        <taxon>Neoptera</taxon>
        <taxon>Endopterygota</taxon>
        <taxon>Hymenoptera</taxon>
        <taxon>Apocrita</taxon>
        <taxon>Aculeata</taxon>
        <taxon>Formicoidea</taxon>
        <taxon>Formicidae</taxon>
        <taxon>Myrmicinae</taxon>
        <taxon>Trachymyrmex</taxon>
    </lineage>
</organism>
<sequence>MFVQYGFPRDYQHFDLTYQYLNFHFVPAQSLQIRIQSHPLFLSRSLFNILYIRRMIIVIISSLNLNYIHNLHLRFASVNIRLVLIIFGLLNKFFSPKTRGIFRTGGIEGSLKSSSSKSKHDSRDFLSSLSEACLLSLSELEVSLLFWDLFNVSLDLSIVLVSFSESSKSDFLSKLNWIFLEACKLSNEPCIMRIEANCSVSLSSFSVSSRISLFSTVAVQLMDAHKETRLQISGRSFHIPRTAPTSPHQTSICLDPLKRVYEGNIFNPTKKSKIRCKSGFEINPKNFMPKAFTN</sequence>
<dbReference type="AlphaFoldDB" id="A0A195D9P6"/>
<reference evidence="1 2" key="1">
    <citation type="submission" date="2015-09" db="EMBL/GenBank/DDBJ databases">
        <title>Trachymyrmex cornetzi WGS genome.</title>
        <authorList>
            <person name="Nygaard S."/>
            <person name="Hu H."/>
            <person name="Boomsma J."/>
            <person name="Zhang G."/>
        </authorList>
    </citation>
    <scope>NUCLEOTIDE SEQUENCE [LARGE SCALE GENOMIC DNA]</scope>
    <source>
        <strain evidence="1">Tcor2-1</strain>
        <tissue evidence="1">Whole body</tissue>
    </source>
</reference>
<name>A0A195D9P6_9HYME</name>
<accession>A0A195D9P6</accession>
<evidence type="ECO:0000313" key="1">
    <source>
        <dbReference type="EMBL" id="KYN09608.1"/>
    </source>
</evidence>
<protein>
    <submittedName>
        <fullName evidence="1">Uncharacterized protein</fullName>
    </submittedName>
</protein>
<keyword evidence="2" id="KW-1185">Reference proteome</keyword>
<evidence type="ECO:0000313" key="2">
    <source>
        <dbReference type="Proteomes" id="UP000078492"/>
    </source>
</evidence>
<dbReference type="Proteomes" id="UP000078492">
    <property type="component" value="Unassembled WGS sequence"/>
</dbReference>
<gene>
    <name evidence="1" type="ORF">ALC57_18127</name>
</gene>
<dbReference type="EMBL" id="KQ981082">
    <property type="protein sequence ID" value="KYN09608.1"/>
    <property type="molecule type" value="Genomic_DNA"/>
</dbReference>